<evidence type="ECO:0000256" key="7">
    <source>
        <dbReference type="SAM" id="Phobius"/>
    </source>
</evidence>
<feature type="transmembrane region" description="Helical" evidence="7">
    <location>
        <begin position="193"/>
        <end position="211"/>
    </location>
</feature>
<evidence type="ECO:0000256" key="2">
    <source>
        <dbReference type="ARBA" id="ARBA00007362"/>
    </source>
</evidence>
<feature type="transmembrane region" description="Helical" evidence="7">
    <location>
        <begin position="253"/>
        <end position="274"/>
    </location>
</feature>
<dbReference type="AlphaFoldDB" id="A0A3M9M1K0"/>
<keyword evidence="10" id="KW-1185">Reference proteome</keyword>
<evidence type="ECO:0000256" key="6">
    <source>
        <dbReference type="SAM" id="MobiDB-lite"/>
    </source>
</evidence>
<sequence>MSAHIQHPKSYKPSIAGSARGGSPSPATPTGSRRVRRCPDDASRPQLMGALLAIVSSVSWGSSDFVGGLLSKRIAPLRVVVCSQGSAFLVMCVLFGVRLATVGAPSGHAWLWGIAAGLANALGLACLYAGLSVGTMGVVSPIASLGVVVPVVMGLLTGDSFGLLVGLGLLLAMSGAVLAAGPEFSGRISRLPVVLAACAALGLGSSLYFVHLAAGQSVVPTLWLMRLVSVVELLVIWRLLPRAAAGASPASRDLPAIFLLGCGDLTATALFGLASQRTQVSLASVLASLYPVATLLLARFVLHERMRAVQTAGVGMALLGVVLVVS</sequence>
<gene>
    <name evidence="9" type="ORF">EFY87_17745</name>
</gene>
<dbReference type="PANTHER" id="PTHR32322">
    <property type="entry name" value="INNER MEMBRANE TRANSPORTER"/>
    <property type="match status" value="1"/>
</dbReference>
<dbReference type="InterPro" id="IPR000620">
    <property type="entry name" value="EamA_dom"/>
</dbReference>
<feature type="transmembrane region" description="Helical" evidence="7">
    <location>
        <begin position="308"/>
        <end position="325"/>
    </location>
</feature>
<name>A0A3M9M1K0_9MICO</name>
<accession>A0A3M9M1K0</accession>
<dbReference type="InterPro" id="IPR050638">
    <property type="entry name" value="AA-Vitamin_Transporters"/>
</dbReference>
<comment type="subcellular location">
    <subcellularLocation>
        <location evidence="1">Membrane</location>
        <topology evidence="1">Multi-pass membrane protein</topology>
    </subcellularLocation>
</comment>
<evidence type="ECO:0000256" key="1">
    <source>
        <dbReference type="ARBA" id="ARBA00004141"/>
    </source>
</evidence>
<keyword evidence="3 7" id="KW-0812">Transmembrane</keyword>
<feature type="compositionally biased region" description="Basic residues" evidence="6">
    <location>
        <begin position="1"/>
        <end position="10"/>
    </location>
</feature>
<feature type="transmembrane region" description="Helical" evidence="7">
    <location>
        <begin position="109"/>
        <end position="131"/>
    </location>
</feature>
<protein>
    <submittedName>
        <fullName evidence="9">DMT family transporter</fullName>
    </submittedName>
</protein>
<feature type="domain" description="EamA" evidence="8">
    <location>
        <begin position="193"/>
        <end position="325"/>
    </location>
</feature>
<feature type="domain" description="EamA" evidence="8">
    <location>
        <begin position="48"/>
        <end position="179"/>
    </location>
</feature>
<keyword evidence="4 7" id="KW-1133">Transmembrane helix</keyword>
<dbReference type="SUPFAM" id="SSF103481">
    <property type="entry name" value="Multidrug resistance efflux transporter EmrE"/>
    <property type="match status" value="2"/>
</dbReference>
<feature type="region of interest" description="Disordered" evidence="6">
    <location>
        <begin position="1"/>
        <end position="39"/>
    </location>
</feature>
<feature type="transmembrane region" description="Helical" evidence="7">
    <location>
        <begin position="77"/>
        <end position="97"/>
    </location>
</feature>
<feature type="transmembrane region" description="Helical" evidence="7">
    <location>
        <begin position="280"/>
        <end position="301"/>
    </location>
</feature>
<dbReference type="Gene3D" id="1.10.3730.20">
    <property type="match status" value="1"/>
</dbReference>
<evidence type="ECO:0000313" key="10">
    <source>
        <dbReference type="Proteomes" id="UP000271678"/>
    </source>
</evidence>
<evidence type="ECO:0000259" key="8">
    <source>
        <dbReference type="Pfam" id="PF00892"/>
    </source>
</evidence>
<evidence type="ECO:0000256" key="4">
    <source>
        <dbReference type="ARBA" id="ARBA00022989"/>
    </source>
</evidence>
<dbReference type="PANTHER" id="PTHR32322:SF2">
    <property type="entry name" value="EAMA DOMAIN-CONTAINING PROTEIN"/>
    <property type="match status" value="1"/>
</dbReference>
<evidence type="ECO:0000313" key="9">
    <source>
        <dbReference type="EMBL" id="RNI18398.1"/>
    </source>
</evidence>
<comment type="similarity">
    <text evidence="2">Belongs to the EamA transporter family.</text>
</comment>
<dbReference type="InterPro" id="IPR037185">
    <property type="entry name" value="EmrE-like"/>
</dbReference>
<feature type="transmembrane region" description="Helical" evidence="7">
    <location>
        <begin position="47"/>
        <end position="70"/>
    </location>
</feature>
<feature type="transmembrane region" description="Helical" evidence="7">
    <location>
        <begin position="162"/>
        <end position="181"/>
    </location>
</feature>
<proteinExistence type="inferred from homology"/>
<dbReference type="EMBL" id="RJJQ01000022">
    <property type="protein sequence ID" value="RNI18398.1"/>
    <property type="molecule type" value="Genomic_DNA"/>
</dbReference>
<evidence type="ECO:0000256" key="5">
    <source>
        <dbReference type="ARBA" id="ARBA00023136"/>
    </source>
</evidence>
<feature type="transmembrane region" description="Helical" evidence="7">
    <location>
        <begin position="138"/>
        <end position="156"/>
    </location>
</feature>
<organism evidence="9 10">
    <name type="scientific">Flexivirga caeni</name>
    <dbReference type="NCBI Taxonomy" id="2294115"/>
    <lineage>
        <taxon>Bacteria</taxon>
        <taxon>Bacillati</taxon>
        <taxon>Actinomycetota</taxon>
        <taxon>Actinomycetes</taxon>
        <taxon>Micrococcales</taxon>
        <taxon>Dermacoccaceae</taxon>
        <taxon>Flexivirga</taxon>
    </lineage>
</organism>
<keyword evidence="5 7" id="KW-0472">Membrane</keyword>
<comment type="caution">
    <text evidence="9">The sequence shown here is derived from an EMBL/GenBank/DDBJ whole genome shotgun (WGS) entry which is preliminary data.</text>
</comment>
<dbReference type="Pfam" id="PF00892">
    <property type="entry name" value="EamA"/>
    <property type="match status" value="2"/>
</dbReference>
<dbReference type="GO" id="GO:0016020">
    <property type="term" value="C:membrane"/>
    <property type="evidence" value="ECO:0007669"/>
    <property type="project" value="UniProtKB-SubCell"/>
</dbReference>
<evidence type="ECO:0000256" key="3">
    <source>
        <dbReference type="ARBA" id="ARBA00022692"/>
    </source>
</evidence>
<dbReference type="Proteomes" id="UP000271678">
    <property type="component" value="Unassembled WGS sequence"/>
</dbReference>
<reference evidence="9 10" key="1">
    <citation type="submission" date="2018-11" db="EMBL/GenBank/DDBJ databases">
        <title>Draft genome of Simplicispira Flexivirga sp. BO-16.</title>
        <authorList>
            <person name="Im W.T."/>
        </authorList>
    </citation>
    <scope>NUCLEOTIDE SEQUENCE [LARGE SCALE GENOMIC DNA]</scope>
    <source>
        <strain evidence="9 10">BO-16</strain>
    </source>
</reference>